<protein>
    <submittedName>
        <fullName evidence="1">Uncharacterized protein</fullName>
    </submittedName>
</protein>
<dbReference type="AlphaFoldDB" id="A0A6C0AWE2"/>
<name>A0A6C0AWE2_9ZZZZ</name>
<evidence type="ECO:0000313" key="1">
    <source>
        <dbReference type="EMBL" id="QHS83601.1"/>
    </source>
</evidence>
<dbReference type="EMBL" id="MN738761">
    <property type="protein sequence ID" value="QHS83601.1"/>
    <property type="molecule type" value="Genomic_DNA"/>
</dbReference>
<accession>A0A6C0AWE2</accession>
<proteinExistence type="predicted"/>
<organism evidence="1">
    <name type="scientific">viral metagenome</name>
    <dbReference type="NCBI Taxonomy" id="1070528"/>
    <lineage>
        <taxon>unclassified sequences</taxon>
        <taxon>metagenomes</taxon>
        <taxon>organismal metagenomes</taxon>
    </lineage>
</organism>
<reference evidence="1" key="1">
    <citation type="journal article" date="2020" name="Nature">
        <title>Giant virus diversity and host interactions through global metagenomics.</title>
        <authorList>
            <person name="Schulz F."/>
            <person name="Roux S."/>
            <person name="Paez-Espino D."/>
            <person name="Jungbluth S."/>
            <person name="Walsh D.A."/>
            <person name="Denef V.J."/>
            <person name="McMahon K.D."/>
            <person name="Konstantinidis K.T."/>
            <person name="Eloe-Fadrosh E.A."/>
            <person name="Kyrpides N.C."/>
            <person name="Woyke T."/>
        </authorList>
    </citation>
    <scope>NUCLEOTIDE SEQUENCE</scope>
    <source>
        <strain evidence="1">GVMAG-S-ERX555961-36</strain>
    </source>
</reference>
<sequence length="61" mass="7642">MENNPEERWTAMWRHYVEEEEAIDNYWSEEAQRLWARDRGASIIQNNWRKIYNTRNNSINR</sequence>